<evidence type="ECO:0000256" key="1">
    <source>
        <dbReference type="ARBA" id="ARBA00022490"/>
    </source>
</evidence>
<dbReference type="GO" id="GO:0005829">
    <property type="term" value="C:cytosol"/>
    <property type="evidence" value="ECO:0007669"/>
    <property type="project" value="TreeGrafter"/>
</dbReference>
<evidence type="ECO:0000259" key="6">
    <source>
        <dbReference type="SMART" id="SM00732"/>
    </source>
</evidence>
<keyword evidence="1 5" id="KW-0963">Cytoplasm</keyword>
<keyword evidence="2 5" id="KW-0690">Ribosome biogenesis</keyword>
<keyword evidence="4 5" id="KW-0378">Hydrolase</keyword>
<evidence type="ECO:0000256" key="2">
    <source>
        <dbReference type="ARBA" id="ARBA00022517"/>
    </source>
</evidence>
<reference evidence="8" key="1">
    <citation type="journal article" date="2019" name="Int. J. Syst. Evol. Microbiol.">
        <title>The Global Catalogue of Microorganisms (GCM) 10K type strain sequencing project: providing services to taxonomists for standard genome sequencing and annotation.</title>
        <authorList>
            <consortium name="The Broad Institute Genomics Platform"/>
            <consortium name="The Broad Institute Genome Sequencing Center for Infectious Disease"/>
            <person name="Wu L."/>
            <person name="Ma J."/>
        </authorList>
    </citation>
    <scope>NUCLEOTIDE SEQUENCE [LARGE SCALE GENOMIC DNA]</scope>
    <source>
        <strain evidence="8">JCM 19134</strain>
    </source>
</reference>
<proteinExistence type="inferred from homology"/>
<keyword evidence="3 5" id="KW-0540">Nuclease</keyword>
<gene>
    <name evidence="7" type="primary">ruvX</name>
    <name evidence="7" type="ORF">GCM10025791_14720</name>
</gene>
<dbReference type="AlphaFoldDB" id="A0AAV3U096"/>
<dbReference type="RefSeq" id="WP_345419442.1">
    <property type="nucleotide sequence ID" value="NZ_AP031496.1"/>
</dbReference>
<comment type="similarity">
    <text evidence="5">Belongs to the YqgF HJR family.</text>
</comment>
<dbReference type="Pfam" id="PF03652">
    <property type="entry name" value="RuvX"/>
    <property type="match status" value="1"/>
</dbReference>
<organism evidence="7 8">
    <name type="scientific">Halioxenophilus aromaticivorans</name>
    <dbReference type="NCBI Taxonomy" id="1306992"/>
    <lineage>
        <taxon>Bacteria</taxon>
        <taxon>Pseudomonadati</taxon>
        <taxon>Pseudomonadota</taxon>
        <taxon>Gammaproteobacteria</taxon>
        <taxon>Alteromonadales</taxon>
        <taxon>Alteromonadaceae</taxon>
        <taxon>Halioxenophilus</taxon>
    </lineage>
</organism>
<dbReference type="GO" id="GO:0004518">
    <property type="term" value="F:nuclease activity"/>
    <property type="evidence" value="ECO:0007669"/>
    <property type="project" value="UniProtKB-KW"/>
</dbReference>
<dbReference type="SUPFAM" id="SSF53098">
    <property type="entry name" value="Ribonuclease H-like"/>
    <property type="match status" value="1"/>
</dbReference>
<dbReference type="EMBL" id="BAABLX010000009">
    <property type="protein sequence ID" value="GAA4938003.1"/>
    <property type="molecule type" value="Genomic_DNA"/>
</dbReference>
<protein>
    <recommendedName>
        <fullName evidence="5">Putative pre-16S rRNA nuclease</fullName>
        <ecNumber evidence="5">3.1.-.-</ecNumber>
    </recommendedName>
</protein>
<evidence type="ECO:0000313" key="8">
    <source>
        <dbReference type="Proteomes" id="UP001409585"/>
    </source>
</evidence>
<dbReference type="Gene3D" id="3.30.420.140">
    <property type="entry name" value="YqgF/RNase H-like domain"/>
    <property type="match status" value="1"/>
</dbReference>
<sequence length="149" mass="16630">MSQKPSQRPQRGTLLAFDYGLKNIGVAVGEAQFSSASEHGILKARDGVPNWDQLGALLQEWQPVLVLVGKPLNMDGSDSELSRRATKFSNRINGRFNVPVELVDERLSSREAKQEAAERNHRGKYGDNPIDAIAARIILETWYQLRADD</sequence>
<dbReference type="EC" id="3.1.-.-" evidence="5"/>
<name>A0AAV3U096_9ALTE</name>
<evidence type="ECO:0000313" key="7">
    <source>
        <dbReference type="EMBL" id="GAA4938003.1"/>
    </source>
</evidence>
<comment type="caution">
    <text evidence="7">The sequence shown here is derived from an EMBL/GenBank/DDBJ whole genome shotgun (WGS) entry which is preliminary data.</text>
</comment>
<dbReference type="HAMAP" id="MF_00651">
    <property type="entry name" value="Nuclease_YqgF"/>
    <property type="match status" value="1"/>
</dbReference>
<dbReference type="GO" id="GO:0000967">
    <property type="term" value="P:rRNA 5'-end processing"/>
    <property type="evidence" value="ECO:0007669"/>
    <property type="project" value="UniProtKB-UniRule"/>
</dbReference>
<dbReference type="PANTHER" id="PTHR33317:SF4">
    <property type="entry name" value="POLYNUCLEOTIDYL TRANSFERASE, RIBONUCLEASE H-LIKE SUPERFAMILY PROTEIN"/>
    <property type="match status" value="1"/>
</dbReference>
<dbReference type="PANTHER" id="PTHR33317">
    <property type="entry name" value="POLYNUCLEOTIDYL TRANSFERASE, RIBONUCLEASE H-LIKE SUPERFAMILY PROTEIN"/>
    <property type="match status" value="1"/>
</dbReference>
<comment type="function">
    <text evidence="5">Could be a nuclease involved in processing of the 5'-end of pre-16S rRNA.</text>
</comment>
<dbReference type="NCBIfam" id="TIGR00250">
    <property type="entry name" value="RNAse_H_YqgF"/>
    <property type="match status" value="1"/>
</dbReference>
<keyword evidence="8" id="KW-1185">Reference proteome</keyword>
<dbReference type="InterPro" id="IPR005227">
    <property type="entry name" value="YqgF"/>
</dbReference>
<dbReference type="GO" id="GO:0016788">
    <property type="term" value="F:hydrolase activity, acting on ester bonds"/>
    <property type="evidence" value="ECO:0007669"/>
    <property type="project" value="UniProtKB-UniRule"/>
</dbReference>
<accession>A0AAV3U096</accession>
<evidence type="ECO:0000256" key="3">
    <source>
        <dbReference type="ARBA" id="ARBA00022722"/>
    </source>
</evidence>
<dbReference type="InterPro" id="IPR037027">
    <property type="entry name" value="YqgF/RNaseH-like_dom_sf"/>
</dbReference>
<dbReference type="SMART" id="SM00732">
    <property type="entry name" value="YqgFc"/>
    <property type="match status" value="1"/>
</dbReference>
<dbReference type="Proteomes" id="UP001409585">
    <property type="component" value="Unassembled WGS sequence"/>
</dbReference>
<comment type="subcellular location">
    <subcellularLocation>
        <location evidence="5">Cytoplasm</location>
    </subcellularLocation>
</comment>
<dbReference type="InterPro" id="IPR006641">
    <property type="entry name" value="YqgF/RNaseH-like_dom"/>
</dbReference>
<feature type="domain" description="YqgF/RNase H-like" evidence="6">
    <location>
        <begin position="12"/>
        <end position="112"/>
    </location>
</feature>
<evidence type="ECO:0000256" key="4">
    <source>
        <dbReference type="ARBA" id="ARBA00022801"/>
    </source>
</evidence>
<dbReference type="InterPro" id="IPR012337">
    <property type="entry name" value="RNaseH-like_sf"/>
</dbReference>
<dbReference type="CDD" id="cd16964">
    <property type="entry name" value="YqgF"/>
    <property type="match status" value="1"/>
</dbReference>
<evidence type="ECO:0000256" key="5">
    <source>
        <dbReference type="HAMAP-Rule" id="MF_00651"/>
    </source>
</evidence>